<keyword evidence="2 3" id="KW-0732">Signal</keyword>
<dbReference type="InterPro" id="IPR012640">
    <property type="entry name" value="Membr_lipoprot_lipid_attach_CS"/>
</dbReference>
<reference evidence="4 5" key="1">
    <citation type="submission" date="2020-08" db="EMBL/GenBank/DDBJ databases">
        <title>Genome sequence of Sphingomonas lutea KCTC 23642T.</title>
        <authorList>
            <person name="Hyun D.-W."/>
            <person name="Bae J.-W."/>
        </authorList>
    </citation>
    <scope>NUCLEOTIDE SEQUENCE [LARGE SCALE GENOMIC DNA]</scope>
    <source>
        <strain evidence="4 5">KCTC 23642</strain>
    </source>
</reference>
<proteinExistence type="predicted"/>
<evidence type="ECO:0000256" key="1">
    <source>
        <dbReference type="ARBA" id="ARBA00017922"/>
    </source>
</evidence>
<name>A0A7G9SFW3_9SPHN</name>
<dbReference type="Pfam" id="PF08139">
    <property type="entry name" value="LPAM_1"/>
    <property type="match status" value="1"/>
</dbReference>
<evidence type="ECO:0000256" key="2">
    <source>
        <dbReference type="ARBA" id="ARBA00022729"/>
    </source>
</evidence>
<dbReference type="PROSITE" id="PS51257">
    <property type="entry name" value="PROKAR_LIPOPROTEIN"/>
    <property type="match status" value="1"/>
</dbReference>
<organism evidence="4 5">
    <name type="scientific">Sphingomonas lutea</name>
    <dbReference type="NCBI Taxonomy" id="1045317"/>
    <lineage>
        <taxon>Bacteria</taxon>
        <taxon>Pseudomonadati</taxon>
        <taxon>Pseudomonadota</taxon>
        <taxon>Alphaproteobacteria</taxon>
        <taxon>Sphingomonadales</taxon>
        <taxon>Sphingomonadaceae</taxon>
        <taxon>Sphingomonas</taxon>
    </lineage>
</organism>
<keyword evidence="5" id="KW-1185">Reference proteome</keyword>
<feature type="signal peptide" evidence="3">
    <location>
        <begin position="1"/>
        <end position="19"/>
    </location>
</feature>
<evidence type="ECO:0000256" key="3">
    <source>
        <dbReference type="SAM" id="SignalP"/>
    </source>
</evidence>
<gene>
    <name evidence="4" type="ORF">H9L13_08615</name>
</gene>
<dbReference type="Proteomes" id="UP000515971">
    <property type="component" value="Chromosome"/>
</dbReference>
<feature type="chain" id="PRO_5028953327" description="Type IV secretion system putative lipoprotein virB7" evidence="3">
    <location>
        <begin position="20"/>
        <end position="115"/>
    </location>
</feature>
<accession>A0A7G9SFW3</accession>
<protein>
    <recommendedName>
        <fullName evidence="1">Type IV secretion system putative lipoprotein virB7</fullName>
    </recommendedName>
</protein>
<sequence length="115" mass="12589">MKRSLLALPIAAMLAGCLSTPPPPPAPYRAIGTEPFWNLLIDEHHITFTQMDGQPVQQPTPRPINGIAGEIYQTPRIHVNIVHSRSCSDGMSDRVYPDTVQVDVDGRRFNGCGGL</sequence>
<dbReference type="AlphaFoldDB" id="A0A7G9SFW3"/>
<dbReference type="RefSeq" id="WP_187537330.1">
    <property type="nucleotide sequence ID" value="NZ_BAABJT010000001.1"/>
</dbReference>
<dbReference type="EMBL" id="CP060718">
    <property type="protein sequence ID" value="QNN66738.1"/>
    <property type="molecule type" value="Genomic_DNA"/>
</dbReference>
<evidence type="ECO:0000313" key="4">
    <source>
        <dbReference type="EMBL" id="QNN66738.1"/>
    </source>
</evidence>
<dbReference type="KEGG" id="slut:H9L13_08615"/>
<evidence type="ECO:0000313" key="5">
    <source>
        <dbReference type="Proteomes" id="UP000515971"/>
    </source>
</evidence>